<gene>
    <name evidence="2" type="ORF">CBRE1094_LOCUS26722</name>
</gene>
<dbReference type="AlphaFoldDB" id="A0A7S2MKU0"/>
<dbReference type="EMBL" id="HBGU01049108">
    <property type="protein sequence ID" value="CAD9489213.1"/>
    <property type="molecule type" value="Transcribed_RNA"/>
</dbReference>
<feature type="region of interest" description="Disordered" evidence="1">
    <location>
        <begin position="350"/>
        <end position="370"/>
    </location>
</feature>
<reference evidence="2" key="1">
    <citation type="submission" date="2021-01" db="EMBL/GenBank/DDBJ databases">
        <authorList>
            <person name="Corre E."/>
            <person name="Pelletier E."/>
            <person name="Niang G."/>
            <person name="Scheremetjew M."/>
            <person name="Finn R."/>
            <person name="Kale V."/>
            <person name="Holt S."/>
            <person name="Cochrane G."/>
            <person name="Meng A."/>
            <person name="Brown T."/>
            <person name="Cohen L."/>
        </authorList>
    </citation>
    <scope>NUCLEOTIDE SEQUENCE</scope>
    <source>
        <strain evidence="2">UTEX LB 985</strain>
    </source>
</reference>
<feature type="region of interest" description="Disordered" evidence="1">
    <location>
        <begin position="121"/>
        <end position="155"/>
    </location>
</feature>
<feature type="region of interest" description="Disordered" evidence="1">
    <location>
        <begin position="228"/>
        <end position="247"/>
    </location>
</feature>
<feature type="compositionally biased region" description="Polar residues" evidence="1">
    <location>
        <begin position="228"/>
        <end position="238"/>
    </location>
</feature>
<accession>A0A7S2MKU0</accession>
<proteinExistence type="predicted"/>
<sequence length="370" mass="40156">MMSLFIGVVTTSMDTEQNKVKAARAETDEVERIRGVYELSQERVAELRNIFEAVKLPNMDTISSDDLKFLLSVLSDNKMSPLEIEERSDAVLGEKDSGELMFSQVFQVLGKYQRETATLPTSEALKAQPQNARSPDGGLAPEDQHNGVHGASASGSFMRQRSFVDEKGRIMLPDSELKKSTGSKVRRILDHAEAFDFTDEVKLEGVAVTQLVCFVSAMNLYAKEMQQMGQPGNDSSKSGVAASKPCKHSSQAAQKASFFAVPPAPTAARGSAAVGPMADASQASNAGECAGHAKVFADLNATSNVTAQTGTTNGHAINDIPARVEERLRELQRLMETGLRFRTREEVVASMEPTGSRLKRTWKKGPKQSV</sequence>
<protein>
    <submittedName>
        <fullName evidence="2">Uncharacterized protein</fullName>
    </submittedName>
</protein>
<evidence type="ECO:0000256" key="1">
    <source>
        <dbReference type="SAM" id="MobiDB-lite"/>
    </source>
</evidence>
<organism evidence="2">
    <name type="scientific">Haptolina brevifila</name>
    <dbReference type="NCBI Taxonomy" id="156173"/>
    <lineage>
        <taxon>Eukaryota</taxon>
        <taxon>Haptista</taxon>
        <taxon>Haptophyta</taxon>
        <taxon>Prymnesiophyceae</taxon>
        <taxon>Prymnesiales</taxon>
        <taxon>Prymnesiaceae</taxon>
        <taxon>Haptolina</taxon>
    </lineage>
</organism>
<name>A0A7S2MKU0_9EUKA</name>
<feature type="compositionally biased region" description="Basic residues" evidence="1">
    <location>
        <begin position="357"/>
        <end position="370"/>
    </location>
</feature>
<evidence type="ECO:0000313" key="2">
    <source>
        <dbReference type="EMBL" id="CAD9489213.1"/>
    </source>
</evidence>